<organism evidence="2 3">
    <name type="scientific">Vitrella brassicaformis (strain CCMP3155)</name>
    <dbReference type="NCBI Taxonomy" id="1169540"/>
    <lineage>
        <taxon>Eukaryota</taxon>
        <taxon>Sar</taxon>
        <taxon>Alveolata</taxon>
        <taxon>Colpodellida</taxon>
        <taxon>Vitrellaceae</taxon>
        <taxon>Vitrella</taxon>
    </lineage>
</organism>
<name>A0A0G4EIJ6_VITBC</name>
<reference evidence="2 3" key="1">
    <citation type="submission" date="2014-11" db="EMBL/GenBank/DDBJ databases">
        <authorList>
            <person name="Zhu J."/>
            <person name="Qi W."/>
            <person name="Song R."/>
        </authorList>
    </citation>
    <scope>NUCLEOTIDE SEQUENCE [LARGE SCALE GENOMIC DNA]</scope>
</reference>
<evidence type="ECO:0000313" key="2">
    <source>
        <dbReference type="EMBL" id="CEL95707.1"/>
    </source>
</evidence>
<evidence type="ECO:0000313" key="3">
    <source>
        <dbReference type="Proteomes" id="UP000041254"/>
    </source>
</evidence>
<dbReference type="InParanoid" id="A0A0G4EIJ6"/>
<feature type="region of interest" description="Disordered" evidence="1">
    <location>
        <begin position="41"/>
        <end position="62"/>
    </location>
</feature>
<dbReference type="EMBL" id="CDMY01000236">
    <property type="protein sequence ID" value="CEL95707.1"/>
    <property type="molecule type" value="Genomic_DNA"/>
</dbReference>
<evidence type="ECO:0000256" key="1">
    <source>
        <dbReference type="SAM" id="MobiDB-lite"/>
    </source>
</evidence>
<dbReference type="VEuPathDB" id="CryptoDB:Vbra_3760"/>
<dbReference type="AlphaFoldDB" id="A0A0G4EIJ6"/>
<feature type="compositionally biased region" description="Basic and acidic residues" evidence="1">
    <location>
        <begin position="171"/>
        <end position="199"/>
    </location>
</feature>
<feature type="region of interest" description="Disordered" evidence="1">
    <location>
        <begin position="89"/>
        <end position="199"/>
    </location>
</feature>
<sequence>MVLGDELMDEILQEDCPHLAQLDSQSLRDYQHRTIAPHSMAEHKQTMAHGETRHPQTSSAAEAALAYPRKGGAFDDIKVTTVATEGGLKTCTDHEDVGSGYPYREPLHTSTQRGRAKGTNPPDRPGSLWGFFSAPRKDEKMTDIRRGAKTEDTKDTKKPDRAMKEPQAATKEVHAKKLQTERSMKAKESSKKSIGAEKKARPVEMEQVLEQVLMNVWVDADEDVERFLLDAQALGATGQRVRDTECYHWTTGSDWAKGRETVEKKSTQLRHMERDLQTSGGASEVQGGSGVFRRKIPTANPAVLTYATTYPPPHALPPVRVPWAHEPLDERDVMHLPRFTAAQELHTRQLTSSLAEFMS</sequence>
<keyword evidence="3" id="KW-1185">Reference proteome</keyword>
<accession>A0A0G4EIJ6</accession>
<dbReference type="Proteomes" id="UP000041254">
    <property type="component" value="Unassembled WGS sequence"/>
</dbReference>
<feature type="compositionally biased region" description="Basic and acidic residues" evidence="1">
    <location>
        <begin position="41"/>
        <end position="54"/>
    </location>
</feature>
<protein>
    <submittedName>
        <fullName evidence="2">Uncharacterized protein</fullName>
    </submittedName>
</protein>
<proteinExistence type="predicted"/>
<gene>
    <name evidence="2" type="ORF">Vbra_3760</name>
</gene>
<feature type="compositionally biased region" description="Basic and acidic residues" evidence="1">
    <location>
        <begin position="135"/>
        <end position="164"/>
    </location>
</feature>